<dbReference type="Gene3D" id="2.80.10.50">
    <property type="match status" value="1"/>
</dbReference>
<name>A0ABP8W5Z9_9ACTN</name>
<dbReference type="SUPFAM" id="SSF101898">
    <property type="entry name" value="NHL repeat"/>
    <property type="match status" value="1"/>
</dbReference>
<dbReference type="RefSeq" id="WP_345264942.1">
    <property type="nucleotide sequence ID" value="NZ_BAABIM010000002.1"/>
</dbReference>
<evidence type="ECO:0000313" key="2">
    <source>
        <dbReference type="EMBL" id="GAA4681314.1"/>
    </source>
</evidence>
<proteinExistence type="predicted"/>
<keyword evidence="1" id="KW-0732">Signal</keyword>
<protein>
    <recommendedName>
        <fullName evidence="4">CARDB domain-containing protein</fullName>
    </recommendedName>
</protein>
<dbReference type="Proteomes" id="UP001500621">
    <property type="component" value="Unassembled WGS sequence"/>
</dbReference>
<feature type="signal peptide" evidence="1">
    <location>
        <begin position="1"/>
        <end position="22"/>
    </location>
</feature>
<organism evidence="2 3">
    <name type="scientific">Nocardioides nanhaiensis</name>
    <dbReference type="NCBI Taxonomy" id="1476871"/>
    <lineage>
        <taxon>Bacteria</taxon>
        <taxon>Bacillati</taxon>
        <taxon>Actinomycetota</taxon>
        <taxon>Actinomycetes</taxon>
        <taxon>Propionibacteriales</taxon>
        <taxon>Nocardioidaceae</taxon>
        <taxon>Nocardioides</taxon>
    </lineage>
</organism>
<dbReference type="PANTHER" id="PTHR42754:SF1">
    <property type="entry name" value="LIPOPROTEIN"/>
    <property type="match status" value="1"/>
</dbReference>
<evidence type="ECO:0008006" key="4">
    <source>
        <dbReference type="Google" id="ProtNLM"/>
    </source>
</evidence>
<evidence type="ECO:0000313" key="3">
    <source>
        <dbReference type="Proteomes" id="UP001500621"/>
    </source>
</evidence>
<evidence type="ECO:0000256" key="1">
    <source>
        <dbReference type="SAM" id="SignalP"/>
    </source>
</evidence>
<dbReference type="PANTHER" id="PTHR42754">
    <property type="entry name" value="ENDOGLUCANASE"/>
    <property type="match status" value="1"/>
</dbReference>
<comment type="caution">
    <text evidence="2">The sequence shown here is derived from an EMBL/GenBank/DDBJ whole genome shotgun (WGS) entry which is preliminary data.</text>
</comment>
<gene>
    <name evidence="2" type="ORF">GCM10023226_18110</name>
</gene>
<reference evidence="3" key="1">
    <citation type="journal article" date="2019" name="Int. J. Syst. Evol. Microbiol.">
        <title>The Global Catalogue of Microorganisms (GCM) 10K type strain sequencing project: providing services to taxonomists for standard genome sequencing and annotation.</title>
        <authorList>
            <consortium name="The Broad Institute Genomics Platform"/>
            <consortium name="The Broad Institute Genome Sequencing Center for Infectious Disease"/>
            <person name="Wu L."/>
            <person name="Ma J."/>
        </authorList>
    </citation>
    <scope>NUCLEOTIDE SEQUENCE [LARGE SCALE GENOMIC DNA]</scope>
    <source>
        <strain evidence="3">JCM 18127</strain>
    </source>
</reference>
<dbReference type="EMBL" id="BAABIM010000002">
    <property type="protein sequence ID" value="GAA4681314.1"/>
    <property type="molecule type" value="Genomic_DNA"/>
</dbReference>
<keyword evidence="3" id="KW-1185">Reference proteome</keyword>
<sequence>MRGILGAVTVCALALTVGAVPAAEADDATTSTTSAADAAGWATRLDRPGTEESGTRISAVGGVTYAAATTGQGRDRDVVVARLDAAGRVQWTREGGTARGDVVTDVVARPDGVLVLSDTVGADPEGYDGYTVTRYDAAGEHLWTRTRSHDGFMVGLAVLDDSYYVVGQRGGAPVVVRLALTDGEQLARSAAPGPIGVTSWQSVAVLRDDVVVLGAAASAAGGSDGRRMGLSRLDGRALTRDWSVAVDTAADDYPARVRVRDGRVLVAGLSIVGGDPNSQEYAMAVGAYSSDGTRQWLRRFGSGAVDGYVDLAATPRGPVVFATATTLFGDLVGMTLYPFGQDGTPRERVAVGGEYPRATGGSVEWDDVAGLLVAGTDLDDTFGPSVGDAEAFVVQAQPAGAPAVRRGVRVTLAPARAVVRPGDVRAVRARLVNAGSAATRLRVQGCTPGRGVVVRAYAGGREVTGAVRRGTWRTGSLAPGEATALTLRITARAGTKPVRVPCRVTVRDDAAPTAPRATASDAVQILVRAARRR</sequence>
<accession>A0ABP8W5Z9</accession>
<feature type="chain" id="PRO_5047201838" description="CARDB domain-containing protein" evidence="1">
    <location>
        <begin position="23"/>
        <end position="533"/>
    </location>
</feature>